<dbReference type="AlphaFoldDB" id="W1NGY3"/>
<keyword evidence="3" id="KW-1185">Reference proteome</keyword>
<feature type="compositionally biased region" description="Polar residues" evidence="1">
    <location>
        <begin position="49"/>
        <end position="59"/>
    </location>
</feature>
<name>W1NGY3_AMBTC</name>
<dbReference type="HOGENOM" id="CLU_2323522_0_0_1"/>
<evidence type="ECO:0000256" key="1">
    <source>
        <dbReference type="SAM" id="MobiDB-lite"/>
    </source>
</evidence>
<dbReference type="EMBL" id="KI397501">
    <property type="protein sequence ID" value="ERM95067.1"/>
    <property type="molecule type" value="Genomic_DNA"/>
</dbReference>
<dbReference type="PANTHER" id="PTHR35459">
    <property type="entry name" value="T1N6.14 PROTEIN"/>
    <property type="match status" value="1"/>
</dbReference>
<organism evidence="2 3">
    <name type="scientific">Amborella trichopoda</name>
    <dbReference type="NCBI Taxonomy" id="13333"/>
    <lineage>
        <taxon>Eukaryota</taxon>
        <taxon>Viridiplantae</taxon>
        <taxon>Streptophyta</taxon>
        <taxon>Embryophyta</taxon>
        <taxon>Tracheophyta</taxon>
        <taxon>Spermatophyta</taxon>
        <taxon>Magnoliopsida</taxon>
        <taxon>Amborellales</taxon>
        <taxon>Amborellaceae</taxon>
        <taxon>Amborella</taxon>
    </lineage>
</organism>
<dbReference type="Proteomes" id="UP000017836">
    <property type="component" value="Unassembled WGS sequence"/>
</dbReference>
<sequence>MRLMMEMSKQLRSDTILTGKGRKGEACEEYIERCQEEQHVERNEKMQEEPSTPAMNTDKSQQDDEPTGLYVIGGSPIGSNFIMYPGSALVFYGPRKSRA</sequence>
<feature type="compositionally biased region" description="Basic and acidic residues" evidence="1">
    <location>
        <begin position="37"/>
        <end position="48"/>
    </location>
</feature>
<evidence type="ECO:0000313" key="2">
    <source>
        <dbReference type="EMBL" id="ERM95067.1"/>
    </source>
</evidence>
<reference evidence="3" key="1">
    <citation type="journal article" date="2013" name="Science">
        <title>The Amborella genome and the evolution of flowering plants.</title>
        <authorList>
            <consortium name="Amborella Genome Project"/>
        </authorList>
    </citation>
    <scope>NUCLEOTIDE SEQUENCE [LARGE SCALE GENOMIC DNA]</scope>
</reference>
<gene>
    <name evidence="2" type="ORF">AMTR_s00009p00250520</name>
</gene>
<feature type="region of interest" description="Disordered" evidence="1">
    <location>
        <begin position="37"/>
        <end position="71"/>
    </location>
</feature>
<evidence type="ECO:0000313" key="3">
    <source>
        <dbReference type="Proteomes" id="UP000017836"/>
    </source>
</evidence>
<proteinExistence type="predicted"/>
<dbReference type="PANTHER" id="PTHR35459:SF2">
    <property type="entry name" value="T1N6.14 PROTEIN"/>
    <property type="match status" value="1"/>
</dbReference>
<protein>
    <submittedName>
        <fullName evidence="2">Uncharacterized protein</fullName>
    </submittedName>
</protein>
<dbReference type="Gramene" id="ERM95067">
    <property type="protein sequence ID" value="ERM95067"/>
    <property type="gene ID" value="AMTR_s00009p00250520"/>
</dbReference>
<accession>W1NGY3</accession>